<dbReference type="Proteomes" id="UP000250235">
    <property type="component" value="Unassembled WGS sequence"/>
</dbReference>
<evidence type="ECO:0000256" key="1">
    <source>
        <dbReference type="ARBA" id="ARBA00022670"/>
    </source>
</evidence>
<evidence type="ECO:0000256" key="4">
    <source>
        <dbReference type="ARBA" id="ARBA00022722"/>
    </source>
</evidence>
<feature type="domain" description="Reverse transcriptase" evidence="8">
    <location>
        <begin position="12"/>
        <end position="192"/>
    </location>
</feature>
<keyword evidence="1" id="KW-0645">Protease</keyword>
<keyword evidence="10" id="KW-1185">Reference proteome</keyword>
<evidence type="ECO:0000313" key="10">
    <source>
        <dbReference type="Proteomes" id="UP000250235"/>
    </source>
</evidence>
<keyword evidence="7" id="KW-0695">RNA-directed DNA polymerase</keyword>
<dbReference type="PROSITE" id="PS50878">
    <property type="entry name" value="RT_POL"/>
    <property type="match status" value="1"/>
</dbReference>
<dbReference type="EMBL" id="KV012827">
    <property type="protein sequence ID" value="KZV24364.1"/>
    <property type="molecule type" value="Genomic_DNA"/>
</dbReference>
<name>A0A2Z7AR41_9LAMI</name>
<dbReference type="Gene3D" id="3.30.70.270">
    <property type="match status" value="1"/>
</dbReference>
<dbReference type="PANTHER" id="PTHR24559">
    <property type="entry name" value="TRANSPOSON TY3-I GAG-POL POLYPROTEIN"/>
    <property type="match status" value="1"/>
</dbReference>
<dbReference type="InterPro" id="IPR043502">
    <property type="entry name" value="DNA/RNA_pol_sf"/>
</dbReference>
<sequence length="192" mass="22783">LKELKDQLRDLLEKGFIRPSMAPWGASILFAKKKYGSMRMCVDFRQLNKVTVKNKYPLPRIDDLFDQFQGSTVYSKIDFRSGYHQLWIRDADVAKTAFRTRYGHYEFLVMPFGLTNTPAMFKDFMNRVFSEYIDRFVIVFIDDILVYSRSFREHKVMILSMSIFRLAMKISERQSQQYTVTAFMIQFCHVAV</sequence>
<evidence type="ECO:0000313" key="9">
    <source>
        <dbReference type="EMBL" id="KZV24364.1"/>
    </source>
</evidence>
<keyword evidence="2" id="KW-0808">Transferase</keyword>
<dbReference type="InterPro" id="IPR000477">
    <property type="entry name" value="RT_dom"/>
</dbReference>
<dbReference type="InterPro" id="IPR053134">
    <property type="entry name" value="RNA-dir_DNA_polymerase"/>
</dbReference>
<dbReference type="CDD" id="cd01647">
    <property type="entry name" value="RT_LTR"/>
    <property type="match status" value="1"/>
</dbReference>
<keyword evidence="3" id="KW-0548">Nucleotidyltransferase</keyword>
<dbReference type="AlphaFoldDB" id="A0A2Z7AR41"/>
<evidence type="ECO:0000256" key="7">
    <source>
        <dbReference type="ARBA" id="ARBA00022918"/>
    </source>
</evidence>
<dbReference type="GO" id="GO:0008233">
    <property type="term" value="F:peptidase activity"/>
    <property type="evidence" value="ECO:0007669"/>
    <property type="project" value="UniProtKB-KW"/>
</dbReference>
<dbReference type="Gene3D" id="3.10.10.10">
    <property type="entry name" value="HIV Type 1 Reverse Transcriptase, subunit A, domain 1"/>
    <property type="match status" value="1"/>
</dbReference>
<evidence type="ECO:0000256" key="6">
    <source>
        <dbReference type="ARBA" id="ARBA00022801"/>
    </source>
</evidence>
<reference evidence="9 10" key="1">
    <citation type="journal article" date="2015" name="Proc. Natl. Acad. Sci. U.S.A.">
        <title>The resurrection genome of Boea hygrometrica: A blueprint for survival of dehydration.</title>
        <authorList>
            <person name="Xiao L."/>
            <person name="Yang G."/>
            <person name="Zhang L."/>
            <person name="Yang X."/>
            <person name="Zhao S."/>
            <person name="Ji Z."/>
            <person name="Zhou Q."/>
            <person name="Hu M."/>
            <person name="Wang Y."/>
            <person name="Chen M."/>
            <person name="Xu Y."/>
            <person name="Jin H."/>
            <person name="Xiao X."/>
            <person name="Hu G."/>
            <person name="Bao F."/>
            <person name="Hu Y."/>
            <person name="Wan P."/>
            <person name="Li L."/>
            <person name="Deng X."/>
            <person name="Kuang T."/>
            <person name="Xiang C."/>
            <person name="Zhu J.K."/>
            <person name="Oliver M.J."/>
            <person name="He Y."/>
        </authorList>
    </citation>
    <scope>NUCLEOTIDE SEQUENCE [LARGE SCALE GENOMIC DNA]</scope>
    <source>
        <strain evidence="10">cv. XS01</strain>
    </source>
</reference>
<keyword evidence="4" id="KW-0540">Nuclease</keyword>
<dbReference type="PANTHER" id="PTHR24559:SF444">
    <property type="entry name" value="REVERSE TRANSCRIPTASE DOMAIN-CONTAINING PROTEIN"/>
    <property type="match status" value="1"/>
</dbReference>
<dbReference type="InterPro" id="IPR043128">
    <property type="entry name" value="Rev_trsase/Diguanyl_cyclase"/>
</dbReference>
<evidence type="ECO:0000256" key="5">
    <source>
        <dbReference type="ARBA" id="ARBA00022759"/>
    </source>
</evidence>
<dbReference type="OrthoDB" id="2431547at2759"/>
<dbReference type="GO" id="GO:0003964">
    <property type="term" value="F:RNA-directed DNA polymerase activity"/>
    <property type="evidence" value="ECO:0007669"/>
    <property type="project" value="UniProtKB-KW"/>
</dbReference>
<evidence type="ECO:0000256" key="3">
    <source>
        <dbReference type="ARBA" id="ARBA00022695"/>
    </source>
</evidence>
<dbReference type="Pfam" id="PF00078">
    <property type="entry name" value="RVT_1"/>
    <property type="match status" value="1"/>
</dbReference>
<gene>
    <name evidence="9" type="ORF">F511_35198</name>
</gene>
<dbReference type="GO" id="GO:0004519">
    <property type="term" value="F:endonuclease activity"/>
    <property type="evidence" value="ECO:0007669"/>
    <property type="project" value="UniProtKB-KW"/>
</dbReference>
<keyword evidence="5" id="KW-0255">Endonuclease</keyword>
<dbReference type="FunFam" id="3.10.10.10:FF:000007">
    <property type="entry name" value="Retrovirus-related Pol polyprotein from transposon 17.6-like Protein"/>
    <property type="match status" value="1"/>
</dbReference>
<dbReference type="GO" id="GO:0006508">
    <property type="term" value="P:proteolysis"/>
    <property type="evidence" value="ECO:0007669"/>
    <property type="project" value="UniProtKB-KW"/>
</dbReference>
<organism evidence="9 10">
    <name type="scientific">Dorcoceras hygrometricum</name>
    <dbReference type="NCBI Taxonomy" id="472368"/>
    <lineage>
        <taxon>Eukaryota</taxon>
        <taxon>Viridiplantae</taxon>
        <taxon>Streptophyta</taxon>
        <taxon>Embryophyta</taxon>
        <taxon>Tracheophyta</taxon>
        <taxon>Spermatophyta</taxon>
        <taxon>Magnoliopsida</taxon>
        <taxon>eudicotyledons</taxon>
        <taxon>Gunneridae</taxon>
        <taxon>Pentapetalae</taxon>
        <taxon>asterids</taxon>
        <taxon>lamiids</taxon>
        <taxon>Lamiales</taxon>
        <taxon>Gesneriaceae</taxon>
        <taxon>Didymocarpoideae</taxon>
        <taxon>Trichosporeae</taxon>
        <taxon>Loxocarpinae</taxon>
        <taxon>Dorcoceras</taxon>
    </lineage>
</organism>
<accession>A0A2Z7AR41</accession>
<keyword evidence="6" id="KW-0378">Hydrolase</keyword>
<feature type="non-terminal residue" evidence="9">
    <location>
        <position position="1"/>
    </location>
</feature>
<proteinExistence type="predicted"/>
<evidence type="ECO:0000256" key="2">
    <source>
        <dbReference type="ARBA" id="ARBA00022679"/>
    </source>
</evidence>
<evidence type="ECO:0000259" key="8">
    <source>
        <dbReference type="PROSITE" id="PS50878"/>
    </source>
</evidence>
<dbReference type="SUPFAM" id="SSF56672">
    <property type="entry name" value="DNA/RNA polymerases"/>
    <property type="match status" value="1"/>
</dbReference>
<protein>
    <recommendedName>
        <fullName evidence="8">Reverse transcriptase domain-containing protein</fullName>
    </recommendedName>
</protein>